<protein>
    <submittedName>
        <fullName evidence="3">Uncharacterized protein</fullName>
    </submittedName>
</protein>
<feature type="compositionally biased region" description="Polar residues" evidence="1">
    <location>
        <begin position="164"/>
        <end position="184"/>
    </location>
</feature>
<keyword evidence="4" id="KW-1185">Reference proteome</keyword>
<dbReference type="EMBL" id="MBFS01000998">
    <property type="protein sequence ID" value="PVV01547.1"/>
    <property type="molecule type" value="Genomic_DNA"/>
</dbReference>
<gene>
    <name evidence="3" type="ORF">BB560_004031</name>
</gene>
<feature type="transmembrane region" description="Helical" evidence="2">
    <location>
        <begin position="97"/>
        <end position="115"/>
    </location>
</feature>
<feature type="region of interest" description="Disordered" evidence="1">
    <location>
        <begin position="164"/>
        <end position="201"/>
    </location>
</feature>
<keyword evidence="2" id="KW-0812">Transmembrane</keyword>
<evidence type="ECO:0000256" key="2">
    <source>
        <dbReference type="SAM" id="Phobius"/>
    </source>
</evidence>
<comment type="caution">
    <text evidence="3">The sequence shown here is derived from an EMBL/GenBank/DDBJ whole genome shotgun (WGS) entry which is preliminary data.</text>
</comment>
<sequence>LSEYNDSSKVIEEVGFEELKIKKEVPPGEQLILNCRFIIYSEPSLYNVETSLKFTDKNGDTWEKTPLDKTMEVFEYSQTKQAELQAESKRFIIFKSIVFQLVMIICFWTLSHFIVKFYHPSTNSETAKKQKFKKPMIYTRSFEKSYRESQIAISGLGRRVGQLDTGQTENAEYQGTEPDQSPHPTATRLVMPSSSSKGSLH</sequence>
<proteinExistence type="predicted"/>
<feature type="compositionally biased region" description="Polar residues" evidence="1">
    <location>
        <begin position="192"/>
        <end position="201"/>
    </location>
</feature>
<keyword evidence="2" id="KW-1133">Transmembrane helix</keyword>
<feature type="non-terminal residue" evidence="3">
    <location>
        <position position="1"/>
    </location>
</feature>
<keyword evidence="2" id="KW-0472">Membrane</keyword>
<dbReference type="AlphaFoldDB" id="A0A2T9ZAI5"/>
<evidence type="ECO:0000313" key="4">
    <source>
        <dbReference type="Proteomes" id="UP000245609"/>
    </source>
</evidence>
<reference evidence="3 4" key="1">
    <citation type="journal article" date="2018" name="MBio">
        <title>Comparative Genomics Reveals the Core Gene Toolbox for the Fungus-Insect Symbiosis.</title>
        <authorList>
            <person name="Wang Y."/>
            <person name="Stata M."/>
            <person name="Wang W."/>
            <person name="Stajich J.E."/>
            <person name="White M.M."/>
            <person name="Moncalvo J.M."/>
        </authorList>
    </citation>
    <scope>NUCLEOTIDE SEQUENCE [LARGE SCALE GENOMIC DNA]</scope>
    <source>
        <strain evidence="3 4">SC-DP-2</strain>
    </source>
</reference>
<accession>A0A2T9ZAI5</accession>
<dbReference type="Proteomes" id="UP000245609">
    <property type="component" value="Unassembled WGS sequence"/>
</dbReference>
<organism evidence="3 4">
    <name type="scientific">Smittium megazygosporum</name>
    <dbReference type="NCBI Taxonomy" id="133381"/>
    <lineage>
        <taxon>Eukaryota</taxon>
        <taxon>Fungi</taxon>
        <taxon>Fungi incertae sedis</taxon>
        <taxon>Zoopagomycota</taxon>
        <taxon>Kickxellomycotina</taxon>
        <taxon>Harpellomycetes</taxon>
        <taxon>Harpellales</taxon>
        <taxon>Legeriomycetaceae</taxon>
        <taxon>Smittium</taxon>
    </lineage>
</organism>
<name>A0A2T9ZAI5_9FUNG</name>
<evidence type="ECO:0000256" key="1">
    <source>
        <dbReference type="SAM" id="MobiDB-lite"/>
    </source>
</evidence>
<evidence type="ECO:0000313" key="3">
    <source>
        <dbReference type="EMBL" id="PVV01547.1"/>
    </source>
</evidence>